<gene>
    <name evidence="1" type="ORF">ACAOBT_LOCUS15236</name>
</gene>
<dbReference type="EMBL" id="CAKOFQ010006927">
    <property type="protein sequence ID" value="CAH1982824.1"/>
    <property type="molecule type" value="Genomic_DNA"/>
</dbReference>
<dbReference type="Proteomes" id="UP001152888">
    <property type="component" value="Unassembled WGS sequence"/>
</dbReference>
<keyword evidence="2" id="KW-1185">Reference proteome</keyword>
<name>A0A9P0KUH4_ACAOB</name>
<proteinExistence type="predicted"/>
<protein>
    <submittedName>
        <fullName evidence="1">Uncharacterized protein</fullName>
    </submittedName>
</protein>
<sequence length="64" mass="7532">MICIVDMQYLFSTYLHRGLVALETDERQANKRRSSFGKLKCGRQEEPGKKNRFYLPGSFCPLFR</sequence>
<organism evidence="1 2">
    <name type="scientific">Acanthoscelides obtectus</name>
    <name type="common">Bean weevil</name>
    <name type="synonym">Bruchus obtectus</name>
    <dbReference type="NCBI Taxonomy" id="200917"/>
    <lineage>
        <taxon>Eukaryota</taxon>
        <taxon>Metazoa</taxon>
        <taxon>Ecdysozoa</taxon>
        <taxon>Arthropoda</taxon>
        <taxon>Hexapoda</taxon>
        <taxon>Insecta</taxon>
        <taxon>Pterygota</taxon>
        <taxon>Neoptera</taxon>
        <taxon>Endopterygota</taxon>
        <taxon>Coleoptera</taxon>
        <taxon>Polyphaga</taxon>
        <taxon>Cucujiformia</taxon>
        <taxon>Chrysomeloidea</taxon>
        <taxon>Chrysomelidae</taxon>
        <taxon>Bruchinae</taxon>
        <taxon>Bruchini</taxon>
        <taxon>Acanthoscelides</taxon>
    </lineage>
</organism>
<evidence type="ECO:0000313" key="1">
    <source>
        <dbReference type="EMBL" id="CAH1982824.1"/>
    </source>
</evidence>
<accession>A0A9P0KUH4</accession>
<dbReference type="AlphaFoldDB" id="A0A9P0KUH4"/>
<reference evidence="1" key="1">
    <citation type="submission" date="2022-03" db="EMBL/GenBank/DDBJ databases">
        <authorList>
            <person name="Sayadi A."/>
        </authorList>
    </citation>
    <scope>NUCLEOTIDE SEQUENCE</scope>
</reference>
<evidence type="ECO:0000313" key="2">
    <source>
        <dbReference type="Proteomes" id="UP001152888"/>
    </source>
</evidence>
<comment type="caution">
    <text evidence="1">The sequence shown here is derived from an EMBL/GenBank/DDBJ whole genome shotgun (WGS) entry which is preliminary data.</text>
</comment>